<evidence type="ECO:0000259" key="9">
    <source>
        <dbReference type="SMART" id="SM00543"/>
    </source>
</evidence>
<evidence type="ECO:0000313" key="10">
    <source>
        <dbReference type="EMBL" id="RKP19389.1"/>
    </source>
</evidence>
<comment type="subcellular location">
    <subcellularLocation>
        <location evidence="1">Cytoplasm</location>
    </subcellularLocation>
</comment>
<dbReference type="SMART" id="SM00543">
    <property type="entry name" value="MIF4G"/>
    <property type="match status" value="1"/>
</dbReference>
<evidence type="ECO:0000256" key="4">
    <source>
        <dbReference type="ARBA" id="ARBA00022540"/>
    </source>
</evidence>
<feature type="coiled-coil region" evidence="8">
    <location>
        <begin position="24"/>
        <end position="51"/>
    </location>
</feature>
<dbReference type="EMBL" id="ML005231">
    <property type="protein sequence ID" value="RKP19389.1"/>
    <property type="molecule type" value="Genomic_DNA"/>
</dbReference>
<dbReference type="GO" id="GO:0010494">
    <property type="term" value="C:cytoplasmic stress granule"/>
    <property type="evidence" value="ECO:0007669"/>
    <property type="project" value="UniProtKB-ARBA"/>
</dbReference>
<evidence type="ECO:0000313" key="11">
    <source>
        <dbReference type="Proteomes" id="UP000281549"/>
    </source>
</evidence>
<feature type="domain" description="MIF4G" evidence="9">
    <location>
        <begin position="79"/>
        <end position="303"/>
    </location>
</feature>
<dbReference type="FunFam" id="1.25.40.180:FF:000020">
    <property type="entry name" value="Eukaryotic translation initiation factor subunit"/>
    <property type="match status" value="1"/>
</dbReference>
<evidence type="ECO:0000256" key="5">
    <source>
        <dbReference type="ARBA" id="ARBA00022553"/>
    </source>
</evidence>
<reference evidence="11" key="1">
    <citation type="journal article" date="2018" name="Nat. Microbiol.">
        <title>Leveraging single-cell genomics to expand the fungal tree of life.</title>
        <authorList>
            <person name="Ahrendt S.R."/>
            <person name="Quandt C.A."/>
            <person name="Ciobanu D."/>
            <person name="Clum A."/>
            <person name="Salamov A."/>
            <person name="Andreopoulos B."/>
            <person name="Cheng J.F."/>
            <person name="Woyke T."/>
            <person name="Pelin A."/>
            <person name="Henrissat B."/>
            <person name="Reynolds N.K."/>
            <person name="Benny G.L."/>
            <person name="Smith M.E."/>
            <person name="James T.Y."/>
            <person name="Grigoriev I.V."/>
        </authorList>
    </citation>
    <scope>NUCLEOTIDE SEQUENCE [LARGE SCALE GENOMIC DNA]</scope>
    <source>
        <strain evidence="11">CSF55</strain>
    </source>
</reference>
<dbReference type="Proteomes" id="UP000281549">
    <property type="component" value="Unassembled WGS sequence"/>
</dbReference>
<dbReference type="SUPFAM" id="SSF48371">
    <property type="entry name" value="ARM repeat"/>
    <property type="match status" value="1"/>
</dbReference>
<dbReference type="InterPro" id="IPR003890">
    <property type="entry name" value="MIF4G-like_typ-3"/>
</dbReference>
<evidence type="ECO:0000256" key="2">
    <source>
        <dbReference type="ARBA" id="ARBA00005775"/>
    </source>
</evidence>
<evidence type="ECO:0000256" key="3">
    <source>
        <dbReference type="ARBA" id="ARBA00022490"/>
    </source>
</evidence>
<keyword evidence="3" id="KW-0963">Cytoplasm</keyword>
<comment type="similarity">
    <text evidence="2">Belongs to the eukaryotic initiation factor 4G family.</text>
</comment>
<name>A0A4V1IZV6_ROZAC</name>
<dbReference type="Gene3D" id="1.25.40.180">
    <property type="match status" value="1"/>
</dbReference>
<keyword evidence="8" id="KW-0175">Coiled coil</keyword>
<dbReference type="GO" id="GO:0016281">
    <property type="term" value="C:eukaryotic translation initiation factor 4F complex"/>
    <property type="evidence" value="ECO:0007669"/>
    <property type="project" value="TreeGrafter"/>
</dbReference>
<keyword evidence="7" id="KW-0648">Protein biosynthesis</keyword>
<protein>
    <submittedName>
        <fullName evidence="10">ARM repeat-containing protein</fullName>
    </submittedName>
</protein>
<keyword evidence="5" id="KW-0597">Phosphoprotein</keyword>
<evidence type="ECO:0000256" key="8">
    <source>
        <dbReference type="SAM" id="Coils"/>
    </source>
</evidence>
<proteinExistence type="inferred from homology"/>
<dbReference type="PANTHER" id="PTHR23253:SF9">
    <property type="entry name" value="EUKARYOTIC TRANSLATION INITIATION FACTOR 4 GAMMA 2"/>
    <property type="match status" value="1"/>
</dbReference>
<evidence type="ECO:0000256" key="1">
    <source>
        <dbReference type="ARBA" id="ARBA00004496"/>
    </source>
</evidence>
<keyword evidence="6" id="KW-0694">RNA-binding</keyword>
<dbReference type="AlphaFoldDB" id="A0A4V1IZV6"/>
<gene>
    <name evidence="10" type="ORF">ROZALSC1DRAFT_14034</name>
</gene>
<accession>A0A4V1IZV6</accession>
<evidence type="ECO:0000256" key="6">
    <source>
        <dbReference type="ARBA" id="ARBA00022884"/>
    </source>
</evidence>
<dbReference type="GO" id="GO:0003729">
    <property type="term" value="F:mRNA binding"/>
    <property type="evidence" value="ECO:0007669"/>
    <property type="project" value="TreeGrafter"/>
</dbReference>
<dbReference type="Pfam" id="PF02854">
    <property type="entry name" value="MIF4G"/>
    <property type="match status" value="1"/>
</dbReference>
<keyword evidence="4" id="KW-0396">Initiation factor</keyword>
<organism evidence="10 11">
    <name type="scientific">Rozella allomycis (strain CSF55)</name>
    <dbReference type="NCBI Taxonomy" id="988480"/>
    <lineage>
        <taxon>Eukaryota</taxon>
        <taxon>Fungi</taxon>
        <taxon>Fungi incertae sedis</taxon>
        <taxon>Cryptomycota</taxon>
        <taxon>Cryptomycota incertae sedis</taxon>
        <taxon>Rozella</taxon>
    </lineage>
</organism>
<feature type="non-terminal residue" evidence="10">
    <location>
        <position position="313"/>
    </location>
</feature>
<dbReference type="InterPro" id="IPR016024">
    <property type="entry name" value="ARM-type_fold"/>
</dbReference>
<dbReference type="PANTHER" id="PTHR23253">
    <property type="entry name" value="EUKARYOTIC TRANSLATION INITIATION FACTOR 4 GAMMA"/>
    <property type="match status" value="1"/>
</dbReference>
<dbReference type="GO" id="GO:0003743">
    <property type="term" value="F:translation initiation factor activity"/>
    <property type="evidence" value="ECO:0007669"/>
    <property type="project" value="UniProtKB-KW"/>
</dbReference>
<sequence>MSFRELCLDVPVEVFDKIDLIFTEQEKKKDIVEFQRRKERAQNKANHRNRRKAPVVVNLHKSEKAWKRPRDEDEKQKLYRDVTIALNKITRDNFDKVCSEILNMKIDDDIILAGVIDIIFAKAIDEPNFGAIYAQLCHKLSIDLKIETIYDEEALKAINSGRTTIFRRILLNKCQQEYSKKQQWKLEADKVVVAEDDEEVERLKIKRRALGNIIFIGELFKLNLLTEKIIHFCINDLLKNPEEEEIESLCKLLITVGSKLDSSQSRKYVDEYFQRIKNIIEIPELNNRLRFSLMDVVDLRKNNWQSKKKVKSE</sequence>
<evidence type="ECO:0000256" key="7">
    <source>
        <dbReference type="ARBA" id="ARBA00022917"/>
    </source>
</evidence>